<accession>A0ABP6RSG9</accession>
<keyword evidence="5 6" id="KW-0949">S-adenosyl-L-methionine</keyword>
<evidence type="ECO:0000256" key="3">
    <source>
        <dbReference type="ARBA" id="ARBA00022603"/>
    </source>
</evidence>
<protein>
    <recommendedName>
        <fullName evidence="6">S-adenosyl-L-methionine-dependent methyltransferase</fullName>
        <ecNumber evidence="6">2.1.1.-</ecNumber>
    </recommendedName>
</protein>
<dbReference type="PANTHER" id="PTHR43619">
    <property type="entry name" value="S-ADENOSYL-L-METHIONINE-DEPENDENT METHYLTRANSFERASE YKTD-RELATED"/>
    <property type="match status" value="1"/>
</dbReference>
<organism evidence="8 9">
    <name type="scientific">Saccharopolyspora gregorii</name>
    <dbReference type="NCBI Taxonomy" id="33914"/>
    <lineage>
        <taxon>Bacteria</taxon>
        <taxon>Bacillati</taxon>
        <taxon>Actinomycetota</taxon>
        <taxon>Actinomycetes</taxon>
        <taxon>Pseudonocardiales</taxon>
        <taxon>Pseudonocardiaceae</taxon>
        <taxon>Saccharopolyspora</taxon>
    </lineage>
</organism>
<evidence type="ECO:0000256" key="6">
    <source>
        <dbReference type="RuleBase" id="RU362030"/>
    </source>
</evidence>
<feature type="region of interest" description="Disordered" evidence="7">
    <location>
        <begin position="266"/>
        <end position="285"/>
    </location>
</feature>
<keyword evidence="9" id="KW-1185">Reference proteome</keyword>
<evidence type="ECO:0000256" key="2">
    <source>
        <dbReference type="ARBA" id="ARBA00008138"/>
    </source>
</evidence>
<comment type="caution">
    <text evidence="8">The sequence shown here is derived from an EMBL/GenBank/DDBJ whole genome shotgun (WGS) entry which is preliminary data.</text>
</comment>
<dbReference type="InterPro" id="IPR029063">
    <property type="entry name" value="SAM-dependent_MTases_sf"/>
</dbReference>
<proteinExistence type="inferred from homology"/>
<name>A0ABP6RSG9_9PSEU</name>
<evidence type="ECO:0000256" key="1">
    <source>
        <dbReference type="ARBA" id="ARBA00003907"/>
    </source>
</evidence>
<evidence type="ECO:0000256" key="5">
    <source>
        <dbReference type="ARBA" id="ARBA00022691"/>
    </source>
</evidence>
<evidence type="ECO:0000313" key="9">
    <source>
        <dbReference type="Proteomes" id="UP001500483"/>
    </source>
</evidence>
<comment type="similarity">
    <text evidence="2 6">Belongs to the UPF0677 family.</text>
</comment>
<evidence type="ECO:0000313" key="8">
    <source>
        <dbReference type="EMBL" id="GAA3359229.1"/>
    </source>
</evidence>
<dbReference type="Gene3D" id="3.40.50.150">
    <property type="entry name" value="Vaccinia Virus protein VP39"/>
    <property type="match status" value="1"/>
</dbReference>
<gene>
    <name evidence="8" type="ORF">GCM10020366_34390</name>
</gene>
<keyword evidence="3 6" id="KW-0489">Methyltransferase</keyword>
<reference evidence="9" key="1">
    <citation type="journal article" date="2019" name="Int. J. Syst. Evol. Microbiol.">
        <title>The Global Catalogue of Microorganisms (GCM) 10K type strain sequencing project: providing services to taxonomists for standard genome sequencing and annotation.</title>
        <authorList>
            <consortium name="The Broad Institute Genomics Platform"/>
            <consortium name="The Broad Institute Genome Sequencing Center for Infectious Disease"/>
            <person name="Wu L."/>
            <person name="Ma J."/>
        </authorList>
    </citation>
    <scope>NUCLEOTIDE SEQUENCE [LARGE SCALE GENOMIC DNA]</scope>
    <source>
        <strain evidence="9">JCM 9687</strain>
    </source>
</reference>
<dbReference type="InterPro" id="IPR007213">
    <property type="entry name" value="Ppm1/Ppm2/Tcmp"/>
</dbReference>
<dbReference type="GO" id="GO:0032259">
    <property type="term" value="P:methylation"/>
    <property type="evidence" value="ECO:0007669"/>
    <property type="project" value="UniProtKB-KW"/>
</dbReference>
<comment type="function">
    <text evidence="1 6">Exhibits S-adenosyl-L-methionine-dependent methyltransferase activity.</text>
</comment>
<dbReference type="RefSeq" id="WP_258341225.1">
    <property type="nucleotide sequence ID" value="NZ_BAAAYK010000038.1"/>
</dbReference>
<dbReference type="Proteomes" id="UP001500483">
    <property type="component" value="Unassembled WGS sequence"/>
</dbReference>
<keyword evidence="4" id="KW-0808">Transferase</keyword>
<sequence length="285" mass="30449">MTGTPEPLTGVGSTAVGVALIRARETDREDRLIADPYARASAAAAETAFRSAPDGARTWERLQGLVESFHDGRVVATRHFDEQLSAAVGAGCTQVVDVGAGLSTRALRLPLPAHVACFELDSPAMFAFKEPVLRDHPARPRSAAQRTTVPTDLRGNWAADLTAAGFDPARRTAWLEEGVLAYLPPADATAVLDTITELSAPGSRLVKTAIAAPDDETYRRMREFVGRGAAPSAGESGVDQDNAHRLGDRGWRVEFHRHHDLARRWGRAAPEADSGGYASGVRLPG</sequence>
<evidence type="ECO:0000256" key="4">
    <source>
        <dbReference type="ARBA" id="ARBA00022679"/>
    </source>
</evidence>
<dbReference type="GO" id="GO:0008168">
    <property type="term" value="F:methyltransferase activity"/>
    <property type="evidence" value="ECO:0007669"/>
    <property type="project" value="UniProtKB-KW"/>
</dbReference>
<dbReference type="NCBIfam" id="TIGR00027">
    <property type="entry name" value="mthyl_TIGR00027"/>
    <property type="match status" value="1"/>
</dbReference>
<dbReference type="Pfam" id="PF04072">
    <property type="entry name" value="LCM"/>
    <property type="match status" value="1"/>
</dbReference>
<dbReference type="SUPFAM" id="SSF53335">
    <property type="entry name" value="S-adenosyl-L-methionine-dependent methyltransferases"/>
    <property type="match status" value="1"/>
</dbReference>
<dbReference type="EMBL" id="BAAAYK010000038">
    <property type="protein sequence ID" value="GAA3359229.1"/>
    <property type="molecule type" value="Genomic_DNA"/>
</dbReference>
<dbReference type="EC" id="2.1.1.-" evidence="6"/>
<dbReference type="PANTHER" id="PTHR43619:SF2">
    <property type="entry name" value="S-ADENOSYL-L-METHIONINE-DEPENDENT METHYLTRANSFERASES SUPERFAMILY PROTEIN"/>
    <property type="match status" value="1"/>
</dbReference>
<dbReference type="InterPro" id="IPR011610">
    <property type="entry name" value="SAM_mthyl_Trfase_ML2640-like"/>
</dbReference>
<evidence type="ECO:0000256" key="7">
    <source>
        <dbReference type="SAM" id="MobiDB-lite"/>
    </source>
</evidence>